<organism evidence="2 3">
    <name type="scientific">Hamiltosporidium tvaerminnensis</name>
    <dbReference type="NCBI Taxonomy" id="1176355"/>
    <lineage>
        <taxon>Eukaryota</taxon>
        <taxon>Fungi</taxon>
        <taxon>Fungi incertae sedis</taxon>
        <taxon>Microsporidia</taxon>
        <taxon>Dubosqiidae</taxon>
        <taxon>Hamiltosporidium</taxon>
    </lineage>
</organism>
<evidence type="ECO:0008006" key="4">
    <source>
        <dbReference type="Google" id="ProtNLM"/>
    </source>
</evidence>
<accession>A0A4Q9L3I5</accession>
<evidence type="ECO:0000313" key="2">
    <source>
        <dbReference type="EMBL" id="TBU01080.1"/>
    </source>
</evidence>
<name>A0A4Q9L3I5_9MICR</name>
<protein>
    <recommendedName>
        <fullName evidence="4">Leucine-rich repeat-containing protein</fullName>
    </recommendedName>
</protein>
<sequence length="783" mass="93030">MHIGKKNSDIVHILICFFYISIILDFITAYKYTYVFKRNKNSEILFFEEKTEKMVVNKERFEDIEFKILLCSDSNNITSKNPIFIYTKENFIEFEILNNFLYINSAKNQHSCGVIECNFELPYILKLTKDITEITNKPTTYTFISLLTFLSRMKAAKNKKVRKLLQELMFINFFHQNIYPLKNNDLNFDFIFKSGFFTGIDISTKINLISGFLNIFMIKFTFYDDNLILLDNSNEYYDTSLFNEHIPYKNLLINNNKVFYDLENILQKTYILNIFQILLNILDINSLILNNNIGFKFSNMDFQFLIPLLANFMSISISNFTKDSSFLFLEKISKVINDDICYLSLRNILVWENTLLQLLRKESLKGLVLQDVRTIENVNTIENYTISNKNLDYIEYSSVKLNIILWNNYFQTAKFGKIILIFYTSKAQEFFVQEFSNFRSYLELLYFKVKFFTFKLSVEFCEVLVNLTNLKTLRLNGYISYESTESFLLNAIGNMVKLEYLHIQQPFFSVKNNHILFKIQKLKTLILENVFLQNETPFIHFFNNYKFFIKLALIRVKICLLDLEEIMKLENLLDLSIELCKIEHIRYLPKPQYIIPRNIISLYFSDTNLEIMNYLEFLSNLDHLEKLYISNCNLIAGCIGKLSLMCNKILKTLSYQFGTLNSKDLNRIEKFEVLQELDLYRCTFQRCSFHNLGSNCKFFNSLKSLDLFNVNINIEDLEYFMKFKNLKKISLKLSGLDLLKIKHFLVSLPIYQVIINDIRNEILYKKIRKYLHEENIDILQDYL</sequence>
<dbReference type="Gene3D" id="3.80.10.10">
    <property type="entry name" value="Ribonuclease Inhibitor"/>
    <property type="match status" value="1"/>
</dbReference>
<dbReference type="InterPro" id="IPR032675">
    <property type="entry name" value="LRR_dom_sf"/>
</dbReference>
<feature type="transmembrane region" description="Helical" evidence="1">
    <location>
        <begin position="12"/>
        <end position="30"/>
    </location>
</feature>
<proteinExistence type="predicted"/>
<dbReference type="SUPFAM" id="SSF52047">
    <property type="entry name" value="RNI-like"/>
    <property type="match status" value="1"/>
</dbReference>
<evidence type="ECO:0000313" key="3">
    <source>
        <dbReference type="Proteomes" id="UP000292362"/>
    </source>
</evidence>
<evidence type="ECO:0000256" key="1">
    <source>
        <dbReference type="SAM" id="Phobius"/>
    </source>
</evidence>
<comment type="caution">
    <text evidence="2">The sequence shown here is derived from an EMBL/GenBank/DDBJ whole genome shotgun (WGS) entry which is preliminary data.</text>
</comment>
<dbReference type="Proteomes" id="UP000292362">
    <property type="component" value="Unassembled WGS sequence"/>
</dbReference>
<keyword evidence="1" id="KW-0812">Transmembrane</keyword>
<dbReference type="VEuPathDB" id="MicrosporidiaDB:CWI37_0812p0020"/>
<dbReference type="AlphaFoldDB" id="A0A4Q9L3I5"/>
<dbReference type="EMBL" id="PITJ01000812">
    <property type="protein sequence ID" value="TBU01080.1"/>
    <property type="molecule type" value="Genomic_DNA"/>
</dbReference>
<keyword evidence="1" id="KW-1133">Transmembrane helix</keyword>
<keyword evidence="1" id="KW-0472">Membrane</keyword>
<gene>
    <name evidence="2" type="ORF">CWI37_0812p0020</name>
</gene>
<reference evidence="2 3" key="1">
    <citation type="submission" date="2017-12" db="EMBL/GenBank/DDBJ databases">
        <authorList>
            <person name="Pombert J.-F."/>
            <person name="Haag K.L."/>
            <person name="Ebert D."/>
        </authorList>
    </citation>
    <scope>NUCLEOTIDE SEQUENCE [LARGE SCALE GENOMIC DNA]</scope>
    <source>
        <strain evidence="2">FI-OER-3-3</strain>
    </source>
</reference>